<reference evidence="1" key="1">
    <citation type="submission" date="2022-05" db="EMBL/GenBank/DDBJ databases">
        <title>Comparative Genomics of Spacecraft Associated Microbes.</title>
        <authorList>
            <person name="Tran M.T."/>
            <person name="Wright A."/>
            <person name="Seuylemezian A."/>
            <person name="Eisen J."/>
            <person name="Coil D."/>
        </authorList>
    </citation>
    <scope>NUCLEOTIDE SEQUENCE</scope>
    <source>
        <strain evidence="1">FAIRING 10M-2.2</strain>
    </source>
</reference>
<dbReference type="Proteomes" id="UP001202289">
    <property type="component" value="Unassembled WGS sequence"/>
</dbReference>
<sequence length="123" mass="14785">MGKYKYRELLIEEQNIEHEMKGIEREIKKTRSRELTEKQKDLYARYTSLCMQTQSDNLRHVIHSLYTEIGLSMKEFANELGVKDSEIQNIIRQGIITEKLLDTICTYFQINKTEKFMRYIQQN</sequence>
<accession>A0ACC6A778</accession>
<gene>
    <name evidence="1" type="ORF">M3215_11795</name>
</gene>
<evidence type="ECO:0000313" key="2">
    <source>
        <dbReference type="Proteomes" id="UP001202289"/>
    </source>
</evidence>
<protein>
    <submittedName>
        <fullName evidence="1">Uncharacterized protein</fullName>
    </submittedName>
</protein>
<evidence type="ECO:0000313" key="1">
    <source>
        <dbReference type="EMBL" id="MCM3736488.1"/>
    </source>
</evidence>
<name>A0ACC6A778_9BACI</name>
<dbReference type="EMBL" id="JAMBOP010000012">
    <property type="protein sequence ID" value="MCM3736488.1"/>
    <property type="molecule type" value="Genomic_DNA"/>
</dbReference>
<organism evidence="1 2">
    <name type="scientific">Bacillus cytotoxicus</name>
    <dbReference type="NCBI Taxonomy" id="580165"/>
    <lineage>
        <taxon>Bacteria</taxon>
        <taxon>Bacillati</taxon>
        <taxon>Bacillota</taxon>
        <taxon>Bacilli</taxon>
        <taxon>Bacillales</taxon>
        <taxon>Bacillaceae</taxon>
        <taxon>Bacillus</taxon>
        <taxon>Bacillus cereus group</taxon>
    </lineage>
</organism>
<proteinExistence type="predicted"/>
<keyword evidence="2" id="KW-1185">Reference proteome</keyword>
<comment type="caution">
    <text evidence="1">The sequence shown here is derived from an EMBL/GenBank/DDBJ whole genome shotgun (WGS) entry which is preliminary data.</text>
</comment>